<sequence>MNSASSLQLSRAWWKKEAPEGLGAAGDAFAAAIAAYAKANAALRKPTRKALTVFEAALDDLEDAGKDVAAAAKALEKAEKKTADRARLKDLKNTATVMGRPLARELDAARASADAAEAEWLEEEGGGDDPLGDPRAHAAYISGLATKLKRGNFNFALALTSNEPVDMRFAFHRKKGGRSLGGRLRRGLKVKKWTFGVAGAQQLAEEVAGEDVSKRTLVLYVEGRKIPSLARRVKVMLKRLGVSQFTRVKVYENGQEIERADEDSDEALEEIDLSEEDPDDDGTDPGPGPDPGARLGPGPAPKPAQGAPATAARATSHGSTAAAGLRRRLTRVSALVAHLPRGRSRTFDEVASLARRRIDQGALGQAERAILALEARVGGTRQRGRPAAKSGSRSAPRPAPGPAGREPAPPEAGRRLSKLRLRLRDLAREAKAALAAAPEHRDRVVQSLDRARKLINARAAEEAEAELRAIEALLEAIREPAPD</sequence>
<evidence type="ECO:0000256" key="2">
    <source>
        <dbReference type="SAM" id="MobiDB-lite"/>
    </source>
</evidence>
<dbReference type="Proteomes" id="UP001239909">
    <property type="component" value="Unassembled WGS sequence"/>
</dbReference>
<comment type="caution">
    <text evidence="3">The sequence shown here is derived from an EMBL/GenBank/DDBJ whole genome shotgun (WGS) entry which is preliminary data.</text>
</comment>
<keyword evidence="1" id="KW-0175">Coiled coil</keyword>
<proteinExistence type="predicted"/>
<accession>A0ABQ6LL65</accession>
<feature type="region of interest" description="Disordered" evidence="2">
    <location>
        <begin position="273"/>
        <end position="325"/>
    </location>
</feature>
<feature type="compositionally biased region" description="Low complexity" evidence="2">
    <location>
        <begin position="291"/>
        <end position="324"/>
    </location>
</feature>
<evidence type="ECO:0000313" key="3">
    <source>
        <dbReference type="EMBL" id="GMG81156.1"/>
    </source>
</evidence>
<evidence type="ECO:0000313" key="4">
    <source>
        <dbReference type="Proteomes" id="UP001239909"/>
    </source>
</evidence>
<keyword evidence="4" id="KW-1185">Reference proteome</keyword>
<feature type="compositionally biased region" description="Low complexity" evidence="2">
    <location>
        <begin position="385"/>
        <end position="406"/>
    </location>
</feature>
<gene>
    <name evidence="3" type="ORF">LNKW23_03680</name>
</gene>
<feature type="coiled-coil region" evidence="1">
    <location>
        <begin position="416"/>
        <end position="480"/>
    </location>
</feature>
<name>A0ABQ6LL65_9RHOB</name>
<evidence type="ECO:0000256" key="1">
    <source>
        <dbReference type="SAM" id="Coils"/>
    </source>
</evidence>
<organism evidence="3 4">
    <name type="scientific">Paralimibaculum aggregatum</name>
    <dbReference type="NCBI Taxonomy" id="3036245"/>
    <lineage>
        <taxon>Bacteria</taxon>
        <taxon>Pseudomonadati</taxon>
        <taxon>Pseudomonadota</taxon>
        <taxon>Alphaproteobacteria</taxon>
        <taxon>Rhodobacterales</taxon>
        <taxon>Paracoccaceae</taxon>
        <taxon>Paralimibaculum</taxon>
    </lineage>
</organism>
<feature type="region of interest" description="Disordered" evidence="2">
    <location>
        <begin position="377"/>
        <end position="415"/>
    </location>
</feature>
<feature type="compositionally biased region" description="Acidic residues" evidence="2">
    <location>
        <begin position="273"/>
        <end position="283"/>
    </location>
</feature>
<dbReference type="EMBL" id="BSYI01000002">
    <property type="protein sequence ID" value="GMG81156.1"/>
    <property type="molecule type" value="Genomic_DNA"/>
</dbReference>
<reference evidence="3 4" key="1">
    <citation type="submission" date="2023-04" db="EMBL/GenBank/DDBJ databases">
        <title>Marinoamorphus aggregata gen. nov., sp. Nov., isolate from tissue of brittle star Ophioplocus japonicus.</title>
        <authorList>
            <person name="Kawano K."/>
            <person name="Sawayama S."/>
            <person name="Nakagawa S."/>
        </authorList>
    </citation>
    <scope>NUCLEOTIDE SEQUENCE [LARGE SCALE GENOMIC DNA]</scope>
    <source>
        <strain evidence="3 4">NKW23</strain>
    </source>
</reference>
<dbReference type="RefSeq" id="WP_285669787.1">
    <property type="nucleotide sequence ID" value="NZ_BSYI01000002.1"/>
</dbReference>
<protein>
    <submittedName>
        <fullName evidence="3">Uncharacterized protein</fullName>
    </submittedName>
</protein>